<dbReference type="PANTHER" id="PTHR11653">
    <property type="entry name" value="PARVALBUMIN ALPHA"/>
    <property type="match status" value="1"/>
</dbReference>
<dbReference type="SUPFAM" id="SSF47473">
    <property type="entry name" value="EF-hand"/>
    <property type="match status" value="1"/>
</dbReference>
<keyword evidence="2 4" id="KW-0479">Metal-binding</keyword>
<feature type="transmembrane region" description="Helical" evidence="6">
    <location>
        <begin position="298"/>
        <end position="318"/>
    </location>
</feature>
<evidence type="ECO:0000313" key="8">
    <source>
        <dbReference type="EMBL" id="GMF64770.1"/>
    </source>
</evidence>
<keyword evidence="6" id="KW-0472">Membrane</keyword>
<reference evidence="8" key="1">
    <citation type="submission" date="2023-04" db="EMBL/GenBank/DDBJ databases">
        <title>Phytophthora lilii NBRC 32176.</title>
        <authorList>
            <person name="Ichikawa N."/>
            <person name="Sato H."/>
            <person name="Tonouchi N."/>
        </authorList>
    </citation>
    <scope>NUCLEOTIDE SEQUENCE</scope>
    <source>
        <strain evidence="8">NBRC 32176</strain>
    </source>
</reference>
<feature type="binding site" evidence="4">
    <location>
        <position position="678"/>
    </location>
    <ligand>
        <name>Ca(2+)</name>
        <dbReference type="ChEBI" id="CHEBI:29108"/>
        <label>1</label>
    </ligand>
</feature>
<keyword evidence="6" id="KW-1133">Transmembrane helix</keyword>
<feature type="domain" description="EF-hand" evidence="7">
    <location>
        <begin position="618"/>
        <end position="653"/>
    </location>
</feature>
<evidence type="ECO:0000256" key="5">
    <source>
        <dbReference type="SAM" id="MobiDB-lite"/>
    </source>
</evidence>
<organism evidence="8 9">
    <name type="scientific">Phytophthora lilii</name>
    <dbReference type="NCBI Taxonomy" id="2077276"/>
    <lineage>
        <taxon>Eukaryota</taxon>
        <taxon>Sar</taxon>
        <taxon>Stramenopiles</taxon>
        <taxon>Oomycota</taxon>
        <taxon>Peronosporomycetes</taxon>
        <taxon>Peronosporales</taxon>
        <taxon>Peronosporaceae</taxon>
        <taxon>Phytophthora</taxon>
    </lineage>
</organism>
<feature type="compositionally biased region" description="Polar residues" evidence="5">
    <location>
        <begin position="422"/>
        <end position="433"/>
    </location>
</feature>
<dbReference type="PROSITE" id="PS50222">
    <property type="entry name" value="EF_HAND_2"/>
    <property type="match status" value="2"/>
</dbReference>
<dbReference type="AlphaFoldDB" id="A0A9W7D7G7"/>
<feature type="binding site" evidence="4">
    <location>
        <position position="685"/>
    </location>
    <ligand>
        <name>Ca(2+)</name>
        <dbReference type="ChEBI" id="CHEBI:29108"/>
        <label>1</label>
    </ligand>
</feature>
<dbReference type="Gene3D" id="1.10.238.10">
    <property type="entry name" value="EF-hand"/>
    <property type="match status" value="1"/>
</dbReference>
<feature type="transmembrane region" description="Helical" evidence="6">
    <location>
        <begin position="232"/>
        <end position="261"/>
    </location>
</feature>
<dbReference type="EMBL" id="BSXW01012432">
    <property type="protein sequence ID" value="GMF64770.1"/>
    <property type="molecule type" value="Genomic_DNA"/>
</dbReference>
<evidence type="ECO:0000256" key="6">
    <source>
        <dbReference type="SAM" id="Phobius"/>
    </source>
</evidence>
<evidence type="ECO:0000256" key="4">
    <source>
        <dbReference type="PIRSR" id="PIRSR608080-1"/>
    </source>
</evidence>
<keyword evidence="6" id="KW-0812">Transmembrane</keyword>
<name>A0A9W7D7G7_9STRA</name>
<keyword evidence="3 4" id="KW-0106">Calcium</keyword>
<feature type="binding site" evidence="4">
    <location>
        <position position="633"/>
    </location>
    <ligand>
        <name>Ca(2+)</name>
        <dbReference type="ChEBI" id="CHEBI:29108"/>
        <label>1</label>
    </ligand>
</feature>
<comment type="caution">
    <text evidence="8">The sequence shown here is derived from an EMBL/GenBank/DDBJ whole genome shotgun (WGS) entry which is preliminary data.</text>
</comment>
<dbReference type="PROSITE" id="PS00018">
    <property type="entry name" value="EF_HAND_1"/>
    <property type="match status" value="2"/>
</dbReference>
<dbReference type="InterPro" id="IPR011992">
    <property type="entry name" value="EF-hand-dom_pair"/>
</dbReference>
<dbReference type="OrthoDB" id="191686at2759"/>
<dbReference type="InterPro" id="IPR018247">
    <property type="entry name" value="EF_Hand_1_Ca_BS"/>
</dbReference>
<dbReference type="InterPro" id="IPR008080">
    <property type="entry name" value="Parvalbumin"/>
</dbReference>
<keyword evidence="9" id="KW-1185">Reference proteome</keyword>
<accession>A0A9W7D7G7</accession>
<dbReference type="CDD" id="cd00051">
    <property type="entry name" value="EFh"/>
    <property type="match status" value="1"/>
</dbReference>
<protein>
    <submittedName>
        <fullName evidence="8">Unnamed protein product</fullName>
    </submittedName>
</protein>
<dbReference type="Proteomes" id="UP001165083">
    <property type="component" value="Unassembled WGS sequence"/>
</dbReference>
<evidence type="ECO:0000256" key="1">
    <source>
        <dbReference type="ARBA" id="ARBA00009753"/>
    </source>
</evidence>
<dbReference type="FunFam" id="1.10.238.10:FF:000926">
    <property type="entry name" value="Uncharacterized protein"/>
    <property type="match status" value="1"/>
</dbReference>
<dbReference type="PANTHER" id="PTHR11653:SF10">
    <property type="entry name" value="EF-HAND DOMAIN-CONTAINING PROTEIN"/>
    <property type="match status" value="1"/>
</dbReference>
<evidence type="ECO:0000259" key="7">
    <source>
        <dbReference type="PROSITE" id="PS50222"/>
    </source>
</evidence>
<evidence type="ECO:0000313" key="9">
    <source>
        <dbReference type="Proteomes" id="UP001165083"/>
    </source>
</evidence>
<sequence length="884" mass="99574">MDSYCFRVKDIKKMDFFRLRLERLLGAAQHRLSEMEELLDDCWWEEIVGVGLCLTFNKNVTKQFVKLYARLLKDLRAMKFAIEAENGHWTHVVLMKRMQQSLHIMQAEANDLLHEIADRVLEASTDMPTPKFAHLEQTVNQFMKKYTKLYGAMLSAEVHTPSDVGKTMSLNVFIYSFHSFVHTLFEFEERFNQKNFSCRYRIRKFFSMVWWSIFQGTMYMRRMVLFAVRTTIAVLISYCASTFIFAFSATGPTAIAMVAQFHVGGTYGNMKNRMAGLVAGTVVPSILHFFICKISDVVFYNAINNAVLFVWIVGSMYVCYSSSYLRMAGMVSAYMSASVLLDHSCRTTSKALSYSSLTENSMAIIILMLVEVSMQPQSARGLLRSNIQQLLKAYSSVFHRVFAHHITSTSSTAPHLGDLPTVNESTTARTPGSATLDEKETRSLHKELSITLPAVLKQQKKLVHDATAEPSLWKAKFSNEQYMQVLAICWTLLDRLRLLLDLVEWRERLNADHAHEGYRLKRRNAGSLNDECTAAFKEQEEQAQQPETVYVTAIAPTTEDMIPEAPLPPLPSNAPPAVAKSRWDRSQDAYESVVEESLDALVTLFSKDFTYKTADDYAIYLQMKEAFRIADKDRSGTVDSTELVVLLEKLMPYAGGQGDVHMEKYVDEFMRLVDKNHDGQITFAEFMQALNDGFRLELEIYENTTQMIASNADNPVSGAPENAARCQKRENACSMDISDESSAVDLLESSAATSDALLTLPASTARVHVPRSTMFFTPPSSSSGIGSYFFGSSGEENDSSRRRRAWWSQTRTDSAGVALLNVESFSLNEAAATLKQSYGELLLRSLDDNDEHVTMEDFIVMSCLISACEDIAANLTRLNTLAAS</sequence>
<dbReference type="InterPro" id="IPR002048">
    <property type="entry name" value="EF_hand_dom"/>
</dbReference>
<comment type="similarity">
    <text evidence="1">Belongs to the parvalbumin family.</text>
</comment>
<feature type="transmembrane region" description="Helical" evidence="6">
    <location>
        <begin position="273"/>
        <end position="291"/>
    </location>
</feature>
<feature type="region of interest" description="Disordered" evidence="5">
    <location>
        <begin position="414"/>
        <end position="440"/>
    </location>
</feature>
<proteinExistence type="inferred from homology"/>
<feature type="binding site" evidence="4">
    <location>
        <position position="674"/>
    </location>
    <ligand>
        <name>Ca(2+)</name>
        <dbReference type="ChEBI" id="CHEBI:29108"/>
        <label>1</label>
    </ligand>
</feature>
<dbReference type="SMART" id="SM00054">
    <property type="entry name" value="EFh"/>
    <property type="match status" value="2"/>
</dbReference>
<gene>
    <name evidence="8" type="ORF">Plil01_001753500</name>
</gene>
<feature type="domain" description="EF-hand" evidence="7">
    <location>
        <begin position="661"/>
        <end position="696"/>
    </location>
</feature>
<evidence type="ECO:0000256" key="2">
    <source>
        <dbReference type="ARBA" id="ARBA00022723"/>
    </source>
</evidence>
<feature type="binding site" evidence="4">
    <location>
        <position position="642"/>
    </location>
    <ligand>
        <name>Ca(2+)</name>
        <dbReference type="ChEBI" id="CHEBI:29108"/>
        <label>1</label>
    </ligand>
</feature>
<evidence type="ECO:0000256" key="3">
    <source>
        <dbReference type="ARBA" id="ARBA00022837"/>
    </source>
</evidence>
<dbReference type="GO" id="GO:0005509">
    <property type="term" value="F:calcium ion binding"/>
    <property type="evidence" value="ECO:0007669"/>
    <property type="project" value="InterPro"/>
</dbReference>
<dbReference type="Pfam" id="PF13499">
    <property type="entry name" value="EF-hand_7"/>
    <property type="match status" value="1"/>
</dbReference>
<feature type="binding site" evidence="4">
    <location>
        <position position="635"/>
    </location>
    <ligand>
        <name>Ca(2+)</name>
        <dbReference type="ChEBI" id="CHEBI:29108"/>
        <label>1</label>
    </ligand>
</feature>
<feature type="binding site" evidence="4">
    <location>
        <position position="631"/>
    </location>
    <ligand>
        <name>Ca(2+)</name>
        <dbReference type="ChEBI" id="CHEBI:29108"/>
        <label>1</label>
    </ligand>
</feature>